<proteinExistence type="predicted"/>
<feature type="chain" id="PRO_5043854761" evidence="1">
    <location>
        <begin position="31"/>
        <end position="2073"/>
    </location>
</feature>
<dbReference type="PANTHER" id="PTHR15261:SF4">
    <property type="entry name" value="THROMBOSPONDIN-TYPE LAMININ G DOMAIN AND EAR REPEAT-CONTAINING PROTEIN"/>
    <property type="match status" value="1"/>
</dbReference>
<protein>
    <submittedName>
        <fullName evidence="2">Uncharacterized protein</fullName>
    </submittedName>
</protein>
<evidence type="ECO:0000256" key="1">
    <source>
        <dbReference type="SAM" id="SignalP"/>
    </source>
</evidence>
<keyword evidence="3" id="KW-1185">Reference proteome</keyword>
<dbReference type="Proteomes" id="UP001075354">
    <property type="component" value="Chromosome 11"/>
</dbReference>
<dbReference type="GO" id="GO:0007165">
    <property type="term" value="P:signal transduction"/>
    <property type="evidence" value="ECO:0007669"/>
    <property type="project" value="TreeGrafter"/>
</dbReference>
<comment type="caution">
    <text evidence="2">The sequence shown here is derived from an EMBL/GenBank/DDBJ whole genome shotgun (WGS) entry which is preliminary data.</text>
</comment>
<feature type="signal peptide" evidence="1">
    <location>
        <begin position="1"/>
        <end position="30"/>
    </location>
</feature>
<accession>A0AAV7XEF2</accession>
<evidence type="ECO:0000313" key="3">
    <source>
        <dbReference type="Proteomes" id="UP001075354"/>
    </source>
</evidence>
<gene>
    <name evidence="2" type="ORF">ONE63_001894</name>
</gene>
<keyword evidence="1" id="KW-0732">Signal</keyword>
<reference evidence="2" key="1">
    <citation type="submission" date="2022-12" db="EMBL/GenBank/DDBJ databases">
        <title>Chromosome-level genome assembly of the bean flower thrips Megalurothrips usitatus.</title>
        <authorList>
            <person name="Ma L."/>
            <person name="Liu Q."/>
            <person name="Li H."/>
            <person name="Cai W."/>
        </authorList>
    </citation>
    <scope>NUCLEOTIDE SEQUENCE</scope>
    <source>
        <strain evidence="2">Cailab_2022a</strain>
    </source>
</reference>
<name>A0AAV7XEF2_9NEOP</name>
<dbReference type="EMBL" id="JAPTSV010000011">
    <property type="protein sequence ID" value="KAJ1522735.1"/>
    <property type="molecule type" value="Genomic_DNA"/>
</dbReference>
<sequence length="2073" mass="225064">MVSTAMTGTGARLLALVALALVACGGGVRTEDRREGVSVPPLESVHGGPLDLLREPDGLGQDGRQRLGRAAPLPWYSRATRGEDDSAAREELQVTKVVKDDGVNYGIGVRKWHSLVVGSTTYLVGLGLSDLTLVTYRFVTPDVGSGQTYSYSERHISTGGSPLAATLFKHWNAATKALEAILVFSVKGNPNLMWYRLTDQGEEAIRLWPVHKTITFLKVFQVGEQMKLVMLTSCESKLELVPCDYAAVFEFSVGAPLDAKLSQTLTMEGEAVSAEIGAVGDEVFLAFALPEPGVVKLFRYHWPEEGPGNNSTHGWFESWRDIPSPAVTHAIFFHVSYKTYLAVGGAKPAVLRFVSPTRMEGCPKALQHIGFVSTWLVLPVQTYRDEIILLAEVEHSIDSAPFKGVVTLTWASVGVFNWQYQPPCYVRGMKSTVEGVSCIISESAELGLRGSVAVQLGDATVVKVLVPGGARPSSMYTIETQLHSVVNPLRAEILLLKEAQDMLKAEIMRQDMEIQNTESLLLDSLSARGQNVIKAEWIIEEVETEEHDLDGPLLPTIPSSADRNVDLDALQERLTELRTLTDELLHSLLDAAVPENDELHLARTTILGGLEILGESSFDSLETGSLNGESVPALVKDVVRRDRLDKIGGTKILQKLLVTEIEFSTVNKVPHYDLVFNTPNQTIQVDGNVEFTDILHVAGGVDLPPGGTFGGIDLSEEVLVPGREFKGTVVFDEVTVEGDLIVNVVNTVDMTANNLRSIASGVNNFNEHMVYNTLLVDGQLQVDKVNGFLWSDIARRIVWKDVPDTIENFTSIAGVLKSSAMRVHQLNNLDYPNDYVLKSTGNQHITGRKVFQNQLVVGSAVVTNTVDAIPVNDLITLETDQILDGSLKLKEANISGDVKVEWAVNGVRMNQMQGGSPLIGPGTVVSSNVAFSHLEVVGPIQIASTLNERNFKNDLLDIVVLPSTRSEPVHIGGKKVILGNLEVGGNGITVGLVNNRKTSDMVRLDAAQEFNGKKTISNAVFGTLHLKGRWDGVDVVNLNADAVRLTGVQDTNTRLTFAYPAKLLASRLMISEQINTVMAATVLSSTPNVCDPSSKPGVKCVLKGPVTAQIFRVGGNVKIDGKVCGWHLLDFERRRVSRSRPQTIIGSFSFKELTITNHVRLLNMNSKPISTLGSTDPALRPGFDLESGDFTVDELYIDGNIFTDSHGVNSVNLTLLSENAVKLHTGNTFLGSLVFEDALSVGTLVADGHISGLNFAFLVQDAVLKTENPITISGQKTFQNGFVVGGDIQTTNLNGLDPSKIITKFLPATVAGPLRVLGKVYAGNVNLTGFFNGIPVSSFLNRYQLVSEGRHLLKGNAHFLAGVAVVDLFVMGTVSGTQLEDFFASVVMKDEPARIKGTKHFANGVVFVDVDVGGLVNNISLSEQAMDVVLHNDDKPVTVNGKVTFSNRLTTRAGVSLSGNLDAAELDGCLIKEWLDNAIYLNQDTQIYGLKKFSSMSSGSDLKLAMLNAVDLSKVITLTGQQDIPANVNIIGAALRHNLKVDGKVNNRHLPEEYENTLLVTGSQEVTGSKTFVNGLTVTVNVVLNGRISGRDIRNVVTLSGDEIIIGPLRFSNMKIFGDLHAGLISGIDVQNWRARALLKNSPVEQKITGVWDVKGLVRLLDNARGEGLLDGENVHTLEEYVSEAREVTRRMQNEVKADWVQLCHDTDALLQKARAQPFLFQQIESVQAIQASQTIASMHAFEALNEQFLAVSYSSNCSGAMYRWNRYRTAWELLDGAVQNIGSVERWATLRNAGSTYLVTSATGSTDCPYQGGNIWRFTPDKTSQLRNVQTLDAWHGADVDEKTGHLHLLGSSGVETWSLEDGAATNVGRVPLPDTVLDRAQFLPRSAGLGLSVSDGKSLVELRQGDNNTQIVSQSTNSNLPGRSQGNLVTMKIADGRKLVAVSAEGSNLLVVYEDVATGRSLATVQVNGAHSLSVLELTAPGRNGQTLLAFIENETLLRVVQYKGVEGFVDVTKAKLAVSVKEMIPVRLHARVFVNPRHFLLLRSDRQILSLEVEMMGDPLDEPALTCSIP</sequence>
<dbReference type="PANTHER" id="PTHR15261">
    <property type="entry name" value="THROMBOSPONDIN-TYPE LAMININ G DOMAIN AND EAR REPEAT-CONTAINING"/>
    <property type="match status" value="1"/>
</dbReference>
<evidence type="ECO:0000313" key="2">
    <source>
        <dbReference type="EMBL" id="KAJ1522735.1"/>
    </source>
</evidence>
<organism evidence="2 3">
    <name type="scientific">Megalurothrips usitatus</name>
    <name type="common">bean blossom thrips</name>
    <dbReference type="NCBI Taxonomy" id="439358"/>
    <lineage>
        <taxon>Eukaryota</taxon>
        <taxon>Metazoa</taxon>
        <taxon>Ecdysozoa</taxon>
        <taxon>Arthropoda</taxon>
        <taxon>Hexapoda</taxon>
        <taxon>Insecta</taxon>
        <taxon>Pterygota</taxon>
        <taxon>Neoptera</taxon>
        <taxon>Paraneoptera</taxon>
        <taxon>Thysanoptera</taxon>
        <taxon>Terebrantia</taxon>
        <taxon>Thripoidea</taxon>
        <taxon>Thripidae</taxon>
        <taxon>Megalurothrips</taxon>
    </lineage>
</organism>